<dbReference type="EMBL" id="JBHSGQ010000001">
    <property type="protein sequence ID" value="MFC4723990.1"/>
    <property type="molecule type" value="Genomic_DNA"/>
</dbReference>
<dbReference type="Pfam" id="PF01476">
    <property type="entry name" value="LysM"/>
    <property type="match status" value="2"/>
</dbReference>
<gene>
    <name evidence="5" type="ORF">ACFPB0_01675</name>
</gene>
<dbReference type="Gene3D" id="3.10.350.10">
    <property type="entry name" value="LysM domain"/>
    <property type="match status" value="2"/>
</dbReference>
<dbReference type="CDD" id="cd00118">
    <property type="entry name" value="LysM"/>
    <property type="match status" value="2"/>
</dbReference>
<feature type="compositionally biased region" description="Low complexity" evidence="2">
    <location>
        <begin position="171"/>
        <end position="184"/>
    </location>
</feature>
<feature type="signal peptide" evidence="3">
    <location>
        <begin position="1"/>
        <end position="22"/>
    </location>
</feature>
<dbReference type="PROSITE" id="PS51782">
    <property type="entry name" value="LYSM"/>
    <property type="match status" value="2"/>
</dbReference>
<feature type="region of interest" description="Disordered" evidence="2">
    <location>
        <begin position="25"/>
        <end position="50"/>
    </location>
</feature>
<comment type="caution">
    <text evidence="5">The sequence shown here is derived from an EMBL/GenBank/DDBJ whole genome shotgun (WGS) entry which is preliminary data.</text>
</comment>
<keyword evidence="3" id="KW-0732">Signal</keyword>
<evidence type="ECO:0000259" key="4">
    <source>
        <dbReference type="PROSITE" id="PS51782"/>
    </source>
</evidence>
<keyword evidence="6" id="KW-1185">Reference proteome</keyword>
<evidence type="ECO:0000256" key="2">
    <source>
        <dbReference type="SAM" id="MobiDB-lite"/>
    </source>
</evidence>
<dbReference type="Gene3D" id="2.70.70.10">
    <property type="entry name" value="Glucose Permease (Domain IIA)"/>
    <property type="match status" value="1"/>
</dbReference>
<protein>
    <submittedName>
        <fullName evidence="5">LysM peptidoglycan-binding domain-containing protein</fullName>
    </submittedName>
</protein>
<dbReference type="InterPro" id="IPR011055">
    <property type="entry name" value="Dup_hybrid_motif"/>
</dbReference>
<name>A0ABV9N8L4_9PROT</name>
<dbReference type="CDD" id="cd12797">
    <property type="entry name" value="M23_peptidase"/>
    <property type="match status" value="1"/>
</dbReference>
<accession>A0ABV9N8L4</accession>
<comment type="similarity">
    <text evidence="1">Belongs to the E.coli NlpD/Haemophilus LppB family.</text>
</comment>
<feature type="region of interest" description="Disordered" evidence="2">
    <location>
        <begin position="146"/>
        <end position="185"/>
    </location>
</feature>
<evidence type="ECO:0000256" key="1">
    <source>
        <dbReference type="ARBA" id="ARBA00038420"/>
    </source>
</evidence>
<dbReference type="SMART" id="SM00257">
    <property type="entry name" value="LysM"/>
    <property type="match status" value="2"/>
</dbReference>
<dbReference type="PANTHER" id="PTHR21666">
    <property type="entry name" value="PEPTIDASE-RELATED"/>
    <property type="match status" value="1"/>
</dbReference>
<dbReference type="InterPro" id="IPR018392">
    <property type="entry name" value="LysM"/>
</dbReference>
<dbReference type="Pfam" id="PF01551">
    <property type="entry name" value="Peptidase_M23"/>
    <property type="match status" value="1"/>
</dbReference>
<dbReference type="InterPro" id="IPR050570">
    <property type="entry name" value="Cell_wall_metabolism_enzyme"/>
</dbReference>
<dbReference type="PROSITE" id="PS51257">
    <property type="entry name" value="PROKAR_LIPOPROTEIN"/>
    <property type="match status" value="1"/>
</dbReference>
<dbReference type="PANTHER" id="PTHR21666:SF263">
    <property type="entry name" value="MUREIN HYDROLASE ACTIVATOR NLPD"/>
    <property type="match status" value="1"/>
</dbReference>
<feature type="chain" id="PRO_5047107038" evidence="3">
    <location>
        <begin position="23"/>
        <end position="306"/>
    </location>
</feature>
<evidence type="ECO:0000256" key="3">
    <source>
        <dbReference type="SAM" id="SignalP"/>
    </source>
</evidence>
<organism evidence="5 6">
    <name type="scientific">Glycocaulis abyssi</name>
    <dbReference type="NCBI Taxonomy" id="1433403"/>
    <lineage>
        <taxon>Bacteria</taxon>
        <taxon>Pseudomonadati</taxon>
        <taxon>Pseudomonadota</taxon>
        <taxon>Alphaproteobacteria</taxon>
        <taxon>Maricaulales</taxon>
        <taxon>Maricaulaceae</taxon>
        <taxon>Glycocaulis</taxon>
    </lineage>
</organism>
<feature type="compositionally biased region" description="Pro residues" evidence="2">
    <location>
        <begin position="155"/>
        <end position="170"/>
    </location>
</feature>
<proteinExistence type="inferred from homology"/>
<evidence type="ECO:0000313" key="5">
    <source>
        <dbReference type="EMBL" id="MFC4723990.1"/>
    </source>
</evidence>
<feature type="domain" description="LysM" evidence="4">
    <location>
        <begin position="96"/>
        <end position="140"/>
    </location>
</feature>
<dbReference type="RefSeq" id="WP_371394671.1">
    <property type="nucleotide sequence ID" value="NZ_CP163421.1"/>
</dbReference>
<reference evidence="6" key="1">
    <citation type="journal article" date="2019" name="Int. J. Syst. Evol. Microbiol.">
        <title>The Global Catalogue of Microorganisms (GCM) 10K type strain sequencing project: providing services to taxonomists for standard genome sequencing and annotation.</title>
        <authorList>
            <consortium name="The Broad Institute Genomics Platform"/>
            <consortium name="The Broad Institute Genome Sequencing Center for Infectious Disease"/>
            <person name="Wu L."/>
            <person name="Ma J."/>
        </authorList>
    </citation>
    <scope>NUCLEOTIDE SEQUENCE [LARGE SCALE GENOMIC DNA]</scope>
    <source>
        <strain evidence="6">CCUG 62981</strain>
    </source>
</reference>
<dbReference type="SUPFAM" id="SSF51261">
    <property type="entry name" value="Duplicated hybrid motif"/>
    <property type="match status" value="1"/>
</dbReference>
<dbReference type="InterPro" id="IPR036779">
    <property type="entry name" value="LysM_dom_sf"/>
</dbReference>
<feature type="domain" description="LysM" evidence="4">
    <location>
        <begin position="47"/>
        <end position="91"/>
    </location>
</feature>
<dbReference type="InterPro" id="IPR016047">
    <property type="entry name" value="M23ase_b-sheet_dom"/>
</dbReference>
<dbReference type="Proteomes" id="UP001596024">
    <property type="component" value="Unassembled WGS sequence"/>
</dbReference>
<sequence length="306" mass="32402">MITQTFRWTALAVLCVALGACASRPEPIRDSSSVSRSAAPQAPSCGPRHTVRRGDTLSGIAERCGVRWLDLAAENNLSAPYTLREGQVLVMPGGARTYTVRRGDNLYRIAVSHGMTQQELASINGIPAPYTIYPGQELQLTGTARPVQTAAATPAPAPSQRPTQTPPPASQPAQPSQPVAGAPQFRWPHGGQVVANFGSQPGGRRNDGIKIAANVGEPVRAAAAGEVVYAGNELQGYGELVLLRHGDWVTAYAHNSVLRVSVGQQVEAGTVIAEAGSTGSANRVQVHFEIRRGVTPVDPLQYLPRR</sequence>
<dbReference type="SUPFAM" id="SSF54106">
    <property type="entry name" value="LysM domain"/>
    <property type="match status" value="1"/>
</dbReference>
<evidence type="ECO:0000313" key="6">
    <source>
        <dbReference type="Proteomes" id="UP001596024"/>
    </source>
</evidence>